<keyword evidence="4" id="KW-1003">Cell membrane</keyword>
<organism evidence="16 17">
    <name type="scientific">Patella caerulea</name>
    <name type="common">Rayed Mediterranean limpet</name>
    <dbReference type="NCBI Taxonomy" id="87958"/>
    <lineage>
        <taxon>Eukaryota</taxon>
        <taxon>Metazoa</taxon>
        <taxon>Spiralia</taxon>
        <taxon>Lophotrochozoa</taxon>
        <taxon>Mollusca</taxon>
        <taxon>Gastropoda</taxon>
        <taxon>Patellogastropoda</taxon>
        <taxon>Patelloidea</taxon>
        <taxon>Patellidae</taxon>
        <taxon>Patella</taxon>
    </lineage>
</organism>
<accession>A0AAN8IVE5</accession>
<comment type="catalytic activity">
    <reaction evidence="12">
        <text>iodide(out) + 2 Na(+)(out) = iodide(in) + 2 Na(+)(in)</text>
        <dbReference type="Rhea" id="RHEA:71207"/>
        <dbReference type="ChEBI" id="CHEBI:16382"/>
        <dbReference type="ChEBI" id="CHEBI:29101"/>
    </reaction>
</comment>
<feature type="transmembrane region" description="Helical" evidence="15">
    <location>
        <begin position="390"/>
        <end position="410"/>
    </location>
</feature>
<evidence type="ECO:0000256" key="14">
    <source>
        <dbReference type="SAM" id="MobiDB-lite"/>
    </source>
</evidence>
<comment type="subcellular location">
    <subcellularLocation>
        <location evidence="1">Cell membrane</location>
        <topology evidence="1">Multi-pass membrane protein</topology>
    </subcellularLocation>
</comment>
<dbReference type="GO" id="GO:0098660">
    <property type="term" value="P:inorganic ion transmembrane transport"/>
    <property type="evidence" value="ECO:0007669"/>
    <property type="project" value="UniProtKB-ARBA"/>
</dbReference>
<dbReference type="CDD" id="cd11492">
    <property type="entry name" value="SLC5sbd_NIS-SMVT"/>
    <property type="match status" value="1"/>
</dbReference>
<feature type="transmembrane region" description="Helical" evidence="15">
    <location>
        <begin position="90"/>
        <end position="114"/>
    </location>
</feature>
<feature type="transmembrane region" description="Helical" evidence="15">
    <location>
        <begin position="166"/>
        <end position="185"/>
    </location>
</feature>
<keyword evidence="10" id="KW-0325">Glycoprotein</keyword>
<feature type="transmembrane region" description="Helical" evidence="15">
    <location>
        <begin position="52"/>
        <end position="78"/>
    </location>
</feature>
<dbReference type="NCBIfam" id="TIGR00813">
    <property type="entry name" value="sss"/>
    <property type="match status" value="1"/>
</dbReference>
<sequence length="675" mass="73665">MAERLYSYQTGSKHTFTWIDYFLFVCMLLVSAGIGIFYAIKDRKKNTTKDFLLAGGNMSVFPVALSLLASFMSAITLLGTPAEMYNYTTMYWWIGVSYFFAIFAAAHIYIPIFYRLGVTSAFEYLDKRFGRVARVAAACTYVIQMTIYMAIVLYAPSLALNAVTGVTLWGLIWTVGAVCIFYTAIGGMKAVLWTDTFQTGLMLAGLLAILIQGSIEVGGFAKAWDISAANQRILFSDFSVDPSVRHSFWSLTIGGAFVWIYVYGTNQAQIQRTITCPSLRKARIAIWLNLPGLWIVLYLSCLIGTVIYAFYKTCDPKTFNLITASDQLLPLFVMDVLGHIPGLPGLFVACIFSGALSTISSGLNSISAVILQDIIKNLCGAKITELRATIISKVLAVVFGILMIGLTYVASLLGGVLQAALALYGMIGGPIMGIFTLGMLFPWANQKGAVTGLVTSLILMFWIGIGYQVHRPIVATPSPISLLDCNWNLTTTIPPVTPAMNMSFINTTAPTVTDGAGDSDPLVGLYTLSYMWYTATAVLTVVVVGLIVSFITGATKPESLDPTLICPFFDIVFPCLPEKILKPLRFGIDFSRVEDDDFKTRVLKDSFRKNIKVNYRPEDQKADLHGSESGVTVATSGNESTPTLVTTISQPALQNDFLDTEKSGVKDDEGVSTHL</sequence>
<dbReference type="GO" id="GO:0015075">
    <property type="term" value="F:monoatomic ion transmembrane transporter activity"/>
    <property type="evidence" value="ECO:0007669"/>
    <property type="project" value="UniProtKB-ARBA"/>
</dbReference>
<comment type="similarity">
    <text evidence="2 13">Belongs to the sodium:solute symporter (SSF) (TC 2.A.21) family.</text>
</comment>
<evidence type="ECO:0000256" key="7">
    <source>
        <dbReference type="ARBA" id="ARBA00023053"/>
    </source>
</evidence>
<dbReference type="GO" id="GO:0006814">
    <property type="term" value="P:sodium ion transport"/>
    <property type="evidence" value="ECO:0007669"/>
    <property type="project" value="UniProtKB-KW"/>
</dbReference>
<keyword evidence="17" id="KW-1185">Reference proteome</keyword>
<feature type="transmembrane region" description="Helical" evidence="15">
    <location>
        <begin position="135"/>
        <end position="154"/>
    </location>
</feature>
<proteinExistence type="inferred from homology"/>
<keyword evidence="9 15" id="KW-0472">Membrane</keyword>
<feature type="transmembrane region" description="Helical" evidence="15">
    <location>
        <begin position="448"/>
        <end position="469"/>
    </location>
</feature>
<dbReference type="Pfam" id="PF00474">
    <property type="entry name" value="SSF"/>
    <property type="match status" value="1"/>
</dbReference>
<keyword evidence="5 15" id="KW-0812">Transmembrane</keyword>
<dbReference type="InterPro" id="IPR001734">
    <property type="entry name" value="Na/solute_symporter"/>
</dbReference>
<reference evidence="16 17" key="1">
    <citation type="submission" date="2024-01" db="EMBL/GenBank/DDBJ databases">
        <title>The genome of the rayed Mediterranean limpet Patella caerulea (Linnaeus, 1758).</title>
        <authorList>
            <person name="Anh-Thu Weber A."/>
            <person name="Halstead-Nussloch G."/>
        </authorList>
    </citation>
    <scope>NUCLEOTIDE SEQUENCE [LARGE SCALE GENOMIC DNA]</scope>
    <source>
        <strain evidence="16">AATW-2023a</strain>
        <tissue evidence="16">Whole specimen</tissue>
    </source>
</reference>
<keyword evidence="7" id="KW-0915">Sodium</keyword>
<keyword evidence="3" id="KW-0813">Transport</keyword>
<feature type="region of interest" description="Disordered" evidence="14">
    <location>
        <begin position="619"/>
        <end position="643"/>
    </location>
</feature>
<evidence type="ECO:0000256" key="3">
    <source>
        <dbReference type="ARBA" id="ARBA00022448"/>
    </source>
</evidence>
<evidence type="ECO:0000256" key="2">
    <source>
        <dbReference type="ARBA" id="ARBA00006434"/>
    </source>
</evidence>
<dbReference type="Proteomes" id="UP001347796">
    <property type="component" value="Unassembled WGS sequence"/>
</dbReference>
<feature type="transmembrane region" description="Helical" evidence="15">
    <location>
        <begin position="197"/>
        <end position="215"/>
    </location>
</feature>
<keyword evidence="8" id="KW-0406">Ion transport</keyword>
<dbReference type="PROSITE" id="PS00456">
    <property type="entry name" value="NA_SOLUT_SYMP_1"/>
    <property type="match status" value="1"/>
</dbReference>
<dbReference type="AlphaFoldDB" id="A0AAN8IVE5"/>
<dbReference type="EMBL" id="JAZGQO010000025">
    <property type="protein sequence ID" value="KAK6165167.1"/>
    <property type="molecule type" value="Genomic_DNA"/>
</dbReference>
<evidence type="ECO:0000256" key="13">
    <source>
        <dbReference type="RuleBase" id="RU362091"/>
    </source>
</evidence>
<feature type="transmembrane region" description="Helical" evidence="15">
    <location>
        <begin position="346"/>
        <end position="370"/>
    </location>
</feature>
<evidence type="ECO:0000256" key="10">
    <source>
        <dbReference type="ARBA" id="ARBA00023180"/>
    </source>
</evidence>
<gene>
    <name evidence="16" type="ORF">SNE40_023611</name>
</gene>
<dbReference type="Gene3D" id="1.20.1730.10">
    <property type="entry name" value="Sodium/glucose cotransporter"/>
    <property type="match status" value="1"/>
</dbReference>
<dbReference type="PANTHER" id="PTHR42985">
    <property type="entry name" value="SODIUM-COUPLED MONOCARBOXYLATE TRANSPORTER"/>
    <property type="match status" value="1"/>
</dbReference>
<dbReference type="GO" id="GO:0015293">
    <property type="term" value="F:symporter activity"/>
    <property type="evidence" value="ECO:0007669"/>
    <property type="project" value="TreeGrafter"/>
</dbReference>
<keyword evidence="6 15" id="KW-1133">Transmembrane helix</keyword>
<evidence type="ECO:0000256" key="4">
    <source>
        <dbReference type="ARBA" id="ARBA00022475"/>
    </source>
</evidence>
<evidence type="ECO:0000256" key="15">
    <source>
        <dbReference type="SAM" id="Phobius"/>
    </source>
</evidence>
<feature type="transmembrane region" description="Helical" evidence="15">
    <location>
        <begin position="530"/>
        <end position="551"/>
    </location>
</feature>
<feature type="transmembrane region" description="Helical" evidence="15">
    <location>
        <begin position="21"/>
        <end position="40"/>
    </location>
</feature>
<evidence type="ECO:0000256" key="12">
    <source>
        <dbReference type="ARBA" id="ARBA00036099"/>
    </source>
</evidence>
<feature type="compositionally biased region" description="Polar residues" evidence="14">
    <location>
        <begin position="629"/>
        <end position="643"/>
    </location>
</feature>
<evidence type="ECO:0000256" key="1">
    <source>
        <dbReference type="ARBA" id="ARBA00004651"/>
    </source>
</evidence>
<dbReference type="InterPro" id="IPR038377">
    <property type="entry name" value="Na/Glc_symporter_sf"/>
</dbReference>
<dbReference type="GO" id="GO:0005886">
    <property type="term" value="C:plasma membrane"/>
    <property type="evidence" value="ECO:0007669"/>
    <property type="project" value="UniProtKB-SubCell"/>
</dbReference>
<comment type="caution">
    <text evidence="16">The sequence shown here is derived from an EMBL/GenBank/DDBJ whole genome shotgun (WGS) entry which is preliminary data.</text>
</comment>
<dbReference type="InterPro" id="IPR018212">
    <property type="entry name" value="Na/solute_symporter_CS"/>
</dbReference>
<evidence type="ECO:0000256" key="5">
    <source>
        <dbReference type="ARBA" id="ARBA00022692"/>
    </source>
</evidence>
<evidence type="ECO:0000256" key="11">
    <source>
        <dbReference type="ARBA" id="ARBA00023201"/>
    </source>
</evidence>
<evidence type="ECO:0000256" key="9">
    <source>
        <dbReference type="ARBA" id="ARBA00023136"/>
    </source>
</evidence>
<evidence type="ECO:0000256" key="8">
    <source>
        <dbReference type="ARBA" id="ARBA00023065"/>
    </source>
</evidence>
<dbReference type="InterPro" id="IPR051163">
    <property type="entry name" value="Sodium:Solute_Symporter_SSF"/>
</dbReference>
<protein>
    <submittedName>
        <fullName evidence="16">Uncharacterized protein</fullName>
    </submittedName>
</protein>
<name>A0AAN8IVE5_PATCE</name>
<keyword evidence="11" id="KW-0739">Sodium transport</keyword>
<feature type="transmembrane region" description="Helical" evidence="15">
    <location>
        <begin position="416"/>
        <end position="441"/>
    </location>
</feature>
<feature type="transmembrane region" description="Helical" evidence="15">
    <location>
        <begin position="285"/>
        <end position="311"/>
    </location>
</feature>
<dbReference type="PANTHER" id="PTHR42985:SF2">
    <property type="entry name" value="SODIUM-DEPENDENT MULTIVITAMIN TRANSPORTER"/>
    <property type="match status" value="1"/>
</dbReference>
<evidence type="ECO:0000313" key="16">
    <source>
        <dbReference type="EMBL" id="KAK6165167.1"/>
    </source>
</evidence>
<dbReference type="PROSITE" id="PS50283">
    <property type="entry name" value="NA_SOLUT_SYMP_3"/>
    <property type="match status" value="1"/>
</dbReference>
<evidence type="ECO:0000256" key="6">
    <source>
        <dbReference type="ARBA" id="ARBA00022989"/>
    </source>
</evidence>
<evidence type="ECO:0000313" key="17">
    <source>
        <dbReference type="Proteomes" id="UP001347796"/>
    </source>
</evidence>
<feature type="transmembrane region" description="Helical" evidence="15">
    <location>
        <begin position="246"/>
        <end position="264"/>
    </location>
</feature>